<dbReference type="Pfam" id="PF04066">
    <property type="entry name" value="MrpF_PhaF"/>
    <property type="match status" value="1"/>
</dbReference>
<sequence length="84" mass="8612">MNGWEIATLALMVGGVAPALVLVARGGPVDRLIGLELGASVTTLTLLVAIQGDGQSSYLIVPLVLVLLSFAGTLVYTRLLGPKP</sequence>
<protein>
    <submittedName>
        <fullName evidence="7">Multiple resistance and pH regulation protein F (MrpF/PhaF)</fullName>
    </submittedName>
</protein>
<evidence type="ECO:0000256" key="3">
    <source>
        <dbReference type="ARBA" id="ARBA00022692"/>
    </source>
</evidence>
<evidence type="ECO:0000313" key="8">
    <source>
        <dbReference type="Proteomes" id="UP000256269"/>
    </source>
</evidence>
<comment type="caution">
    <text evidence="7">The sequence shown here is derived from an EMBL/GenBank/DDBJ whole genome shotgun (WGS) entry which is preliminary data.</text>
</comment>
<evidence type="ECO:0000256" key="6">
    <source>
        <dbReference type="SAM" id="Phobius"/>
    </source>
</evidence>
<proteinExistence type="predicted"/>
<keyword evidence="2" id="KW-1003">Cell membrane</keyword>
<keyword evidence="3 6" id="KW-0812">Transmembrane</keyword>
<feature type="transmembrane region" description="Helical" evidence="6">
    <location>
        <begin position="6"/>
        <end position="25"/>
    </location>
</feature>
<evidence type="ECO:0000313" key="7">
    <source>
        <dbReference type="EMBL" id="REH39387.1"/>
    </source>
</evidence>
<name>A0A3E0H7W9_9PSEU</name>
<dbReference type="Proteomes" id="UP000256269">
    <property type="component" value="Unassembled WGS sequence"/>
</dbReference>
<evidence type="ECO:0000256" key="1">
    <source>
        <dbReference type="ARBA" id="ARBA00004651"/>
    </source>
</evidence>
<keyword evidence="4 6" id="KW-1133">Transmembrane helix</keyword>
<dbReference type="GO" id="GO:0005886">
    <property type="term" value="C:plasma membrane"/>
    <property type="evidence" value="ECO:0007669"/>
    <property type="project" value="UniProtKB-SubCell"/>
</dbReference>
<reference evidence="7 8" key="1">
    <citation type="submission" date="2018-08" db="EMBL/GenBank/DDBJ databases">
        <title>Genomic Encyclopedia of Archaeal and Bacterial Type Strains, Phase II (KMG-II): from individual species to whole genera.</title>
        <authorList>
            <person name="Goeker M."/>
        </authorList>
    </citation>
    <scope>NUCLEOTIDE SEQUENCE [LARGE SCALE GENOMIC DNA]</scope>
    <source>
        <strain evidence="7 8">DSM 45791</strain>
    </source>
</reference>
<evidence type="ECO:0000256" key="5">
    <source>
        <dbReference type="ARBA" id="ARBA00023136"/>
    </source>
</evidence>
<accession>A0A3E0H7W9</accession>
<evidence type="ECO:0000256" key="2">
    <source>
        <dbReference type="ARBA" id="ARBA00022475"/>
    </source>
</evidence>
<dbReference type="RefSeq" id="WP_246015923.1">
    <property type="nucleotide sequence ID" value="NZ_CP144375.1"/>
</dbReference>
<gene>
    <name evidence="7" type="ORF">BCF44_113242</name>
</gene>
<dbReference type="GO" id="GO:0015075">
    <property type="term" value="F:monoatomic ion transmembrane transporter activity"/>
    <property type="evidence" value="ECO:0007669"/>
    <property type="project" value="InterPro"/>
</dbReference>
<dbReference type="EMBL" id="QUNO01000013">
    <property type="protein sequence ID" value="REH39387.1"/>
    <property type="molecule type" value="Genomic_DNA"/>
</dbReference>
<evidence type="ECO:0000256" key="4">
    <source>
        <dbReference type="ARBA" id="ARBA00022989"/>
    </source>
</evidence>
<keyword evidence="8" id="KW-1185">Reference proteome</keyword>
<organism evidence="7 8">
    <name type="scientific">Kutzneria buriramensis</name>
    <dbReference type="NCBI Taxonomy" id="1045776"/>
    <lineage>
        <taxon>Bacteria</taxon>
        <taxon>Bacillati</taxon>
        <taxon>Actinomycetota</taxon>
        <taxon>Actinomycetes</taxon>
        <taxon>Pseudonocardiales</taxon>
        <taxon>Pseudonocardiaceae</taxon>
        <taxon>Kutzneria</taxon>
    </lineage>
</organism>
<dbReference type="AlphaFoldDB" id="A0A3E0H7W9"/>
<feature type="transmembrane region" description="Helical" evidence="6">
    <location>
        <begin position="56"/>
        <end position="76"/>
    </location>
</feature>
<dbReference type="InterPro" id="IPR007208">
    <property type="entry name" value="MrpF/PhaF-like"/>
</dbReference>
<keyword evidence="5 6" id="KW-0472">Membrane</keyword>
<comment type="subcellular location">
    <subcellularLocation>
        <location evidence="1">Cell membrane</location>
        <topology evidence="1">Multi-pass membrane protein</topology>
    </subcellularLocation>
</comment>
<feature type="transmembrane region" description="Helical" evidence="6">
    <location>
        <begin position="32"/>
        <end position="50"/>
    </location>
</feature>